<evidence type="ECO:0000256" key="1">
    <source>
        <dbReference type="SAM" id="SignalP"/>
    </source>
</evidence>
<evidence type="ECO:0000313" key="2">
    <source>
        <dbReference type="EMBL" id="GBM27306.1"/>
    </source>
</evidence>
<keyword evidence="1" id="KW-0732">Signal</keyword>
<feature type="signal peptide" evidence="1">
    <location>
        <begin position="1"/>
        <end position="15"/>
    </location>
</feature>
<reference evidence="2 3" key="1">
    <citation type="journal article" date="2019" name="Sci. Rep.">
        <title>Orb-weaving spider Araneus ventricosus genome elucidates the spidroin gene catalogue.</title>
        <authorList>
            <person name="Kono N."/>
            <person name="Nakamura H."/>
            <person name="Ohtoshi R."/>
            <person name="Moran D.A.P."/>
            <person name="Shinohara A."/>
            <person name="Yoshida Y."/>
            <person name="Fujiwara M."/>
            <person name="Mori M."/>
            <person name="Tomita M."/>
            <person name="Arakawa K."/>
        </authorList>
    </citation>
    <scope>NUCLEOTIDE SEQUENCE [LARGE SCALE GENOMIC DNA]</scope>
</reference>
<dbReference type="AlphaFoldDB" id="A0A4Y2EGB7"/>
<keyword evidence="3" id="KW-1185">Reference proteome</keyword>
<gene>
    <name evidence="2" type="ORF">AVEN_222382_1</name>
</gene>
<evidence type="ECO:0000313" key="3">
    <source>
        <dbReference type="Proteomes" id="UP000499080"/>
    </source>
</evidence>
<name>A0A4Y2EGB7_ARAVE</name>
<organism evidence="2 3">
    <name type="scientific">Araneus ventricosus</name>
    <name type="common">Orbweaver spider</name>
    <name type="synonym">Epeira ventricosa</name>
    <dbReference type="NCBI Taxonomy" id="182803"/>
    <lineage>
        <taxon>Eukaryota</taxon>
        <taxon>Metazoa</taxon>
        <taxon>Ecdysozoa</taxon>
        <taxon>Arthropoda</taxon>
        <taxon>Chelicerata</taxon>
        <taxon>Arachnida</taxon>
        <taxon>Araneae</taxon>
        <taxon>Araneomorphae</taxon>
        <taxon>Entelegynae</taxon>
        <taxon>Araneoidea</taxon>
        <taxon>Araneidae</taxon>
        <taxon>Araneus</taxon>
    </lineage>
</organism>
<comment type="caution">
    <text evidence="2">The sequence shown here is derived from an EMBL/GenBank/DDBJ whole genome shotgun (WGS) entry which is preliminary data.</text>
</comment>
<dbReference type="Proteomes" id="UP000499080">
    <property type="component" value="Unassembled WGS sequence"/>
</dbReference>
<protein>
    <recommendedName>
        <fullName evidence="4">Secreted protein</fullName>
    </recommendedName>
</protein>
<accession>A0A4Y2EGB7</accession>
<dbReference type="EMBL" id="BGPR01000581">
    <property type="protein sequence ID" value="GBM27306.1"/>
    <property type="molecule type" value="Genomic_DNA"/>
</dbReference>
<feature type="chain" id="PRO_5021392718" description="Secreted protein" evidence="1">
    <location>
        <begin position="16"/>
        <end position="102"/>
    </location>
</feature>
<evidence type="ECO:0008006" key="4">
    <source>
        <dbReference type="Google" id="ProtNLM"/>
    </source>
</evidence>
<proteinExistence type="predicted"/>
<sequence>MSLLKKIFLARVTNSVLLILTVGNCRQKRYIAACLSIRVTEGQDRRYNNTGTVTMWPSPTPVPILPVGGKSNHWKCGHDQHALLPLLYPPGKRELATSYTHI</sequence>